<reference evidence="1" key="1">
    <citation type="journal article" date="2014" name="Int. J. Syst. Evol. Microbiol.">
        <title>Complete genome sequence of Corynebacterium casei LMG S-19264T (=DSM 44701T), isolated from a smear-ripened cheese.</title>
        <authorList>
            <consortium name="US DOE Joint Genome Institute (JGI-PGF)"/>
            <person name="Walter F."/>
            <person name="Albersmeier A."/>
            <person name="Kalinowski J."/>
            <person name="Ruckert C."/>
        </authorList>
    </citation>
    <scope>NUCLEOTIDE SEQUENCE</scope>
    <source>
        <strain evidence="1">CCM 8711</strain>
    </source>
</reference>
<accession>A0A917N0W6</accession>
<name>A0A917N0W6_9SPHI</name>
<evidence type="ECO:0008006" key="3">
    <source>
        <dbReference type="Google" id="ProtNLM"/>
    </source>
</evidence>
<proteinExistence type="predicted"/>
<reference evidence="1" key="2">
    <citation type="submission" date="2020-09" db="EMBL/GenBank/DDBJ databases">
        <authorList>
            <person name="Sun Q."/>
            <person name="Sedlacek I."/>
        </authorList>
    </citation>
    <scope>NUCLEOTIDE SEQUENCE</scope>
    <source>
        <strain evidence="1">CCM 8711</strain>
    </source>
</reference>
<dbReference type="AlphaFoldDB" id="A0A917N0W6"/>
<organism evidence="1 2">
    <name type="scientific">Mucilaginibacter galii</name>
    <dbReference type="NCBI Taxonomy" id="2005073"/>
    <lineage>
        <taxon>Bacteria</taxon>
        <taxon>Pseudomonadati</taxon>
        <taxon>Bacteroidota</taxon>
        <taxon>Sphingobacteriia</taxon>
        <taxon>Sphingobacteriales</taxon>
        <taxon>Sphingobacteriaceae</taxon>
        <taxon>Mucilaginibacter</taxon>
    </lineage>
</organism>
<gene>
    <name evidence="1" type="ORF">GCM10011425_14350</name>
</gene>
<keyword evidence="2" id="KW-1185">Reference proteome</keyword>
<protein>
    <recommendedName>
        <fullName evidence="3">DUF937 domain-containing protein</fullName>
    </recommendedName>
</protein>
<dbReference type="EMBL" id="BMDO01000003">
    <property type="protein sequence ID" value="GGI50223.1"/>
    <property type="molecule type" value="Genomic_DNA"/>
</dbReference>
<evidence type="ECO:0000313" key="2">
    <source>
        <dbReference type="Proteomes" id="UP000662074"/>
    </source>
</evidence>
<dbReference type="RefSeq" id="WP_188415230.1">
    <property type="nucleotide sequence ID" value="NZ_BMDO01000003.1"/>
</dbReference>
<comment type="caution">
    <text evidence="1">The sequence shown here is derived from an EMBL/GenBank/DDBJ whole genome shotgun (WGS) entry which is preliminary data.</text>
</comment>
<sequence>MFDQILNMVKEQMGSHPQASQVIPAEHADAIHHEIAGAVENGVKSQAASPGGIGSMLSSLAGASSGSPVANAITGGLMGTLTSKFNLPPAATGAIAAAIPGILQKFAHKTNDPNDHSLTADSILGSLGGGGNALGGALGGLF</sequence>
<evidence type="ECO:0000313" key="1">
    <source>
        <dbReference type="EMBL" id="GGI50223.1"/>
    </source>
</evidence>
<dbReference type="Proteomes" id="UP000662074">
    <property type="component" value="Unassembled WGS sequence"/>
</dbReference>